<comment type="subcellular location">
    <subcellularLocation>
        <location evidence="1">Basolateral cell membrane</location>
        <topology evidence="1">Multi-pass membrane protein</topology>
    </subcellularLocation>
</comment>
<keyword evidence="6" id="KW-0813">Transport</keyword>
<keyword evidence="8 10" id="KW-0472">Membrane</keyword>
<dbReference type="GO" id="GO:0016323">
    <property type="term" value="C:basolateral plasma membrane"/>
    <property type="evidence" value="ECO:0007669"/>
    <property type="project" value="UniProtKB-SubCell"/>
</dbReference>
<keyword evidence="15" id="KW-1185">Reference proteome</keyword>
<evidence type="ECO:0000256" key="8">
    <source>
        <dbReference type="ARBA" id="ARBA00023136"/>
    </source>
</evidence>
<evidence type="ECO:0000256" key="10">
    <source>
        <dbReference type="PROSITE-ProRule" id="PRU01193"/>
    </source>
</evidence>
<evidence type="ECO:0000256" key="7">
    <source>
        <dbReference type="ARBA" id="ARBA00023122"/>
    </source>
</evidence>
<evidence type="ECO:0000256" key="2">
    <source>
        <dbReference type="ARBA" id="ARBA00010484"/>
    </source>
</evidence>
<dbReference type="CDD" id="cd04590">
    <property type="entry name" value="CBS_pair_CorC_HlyC_assoc"/>
    <property type="match status" value="1"/>
</dbReference>
<dbReference type="InterPro" id="IPR045095">
    <property type="entry name" value="ACDP"/>
</dbReference>
<dbReference type="PANTHER" id="PTHR12064">
    <property type="entry name" value="METAL TRANSPORTER CNNM"/>
    <property type="match status" value="1"/>
</dbReference>
<dbReference type="PROSITE" id="PS51846">
    <property type="entry name" value="CNNM"/>
    <property type="match status" value="1"/>
</dbReference>
<feature type="transmembrane region" description="Helical" evidence="11">
    <location>
        <begin position="311"/>
        <end position="331"/>
    </location>
</feature>
<dbReference type="SUPFAM" id="SSF54631">
    <property type="entry name" value="CBS-domain pair"/>
    <property type="match status" value="1"/>
</dbReference>
<dbReference type="GO" id="GO:0015693">
    <property type="term" value="P:magnesium ion transport"/>
    <property type="evidence" value="ECO:0007669"/>
    <property type="project" value="UniProtKB-ARBA"/>
</dbReference>
<dbReference type="WBParaSite" id="SPAL_0001213000.1">
    <property type="protein sequence ID" value="SPAL_0001213000.1"/>
    <property type="gene ID" value="SPAL_0001213000"/>
</dbReference>
<dbReference type="Pfam" id="PF01595">
    <property type="entry name" value="CNNM"/>
    <property type="match status" value="1"/>
</dbReference>
<feature type="transmembrane region" description="Helical" evidence="11">
    <location>
        <begin position="196"/>
        <end position="220"/>
    </location>
</feature>
<feature type="signal peptide" evidence="12">
    <location>
        <begin position="1"/>
        <end position="21"/>
    </location>
</feature>
<dbReference type="AlphaFoldDB" id="A0A0N5C2C0"/>
<evidence type="ECO:0000313" key="15">
    <source>
        <dbReference type="Proteomes" id="UP000046392"/>
    </source>
</evidence>
<feature type="transmembrane region" description="Helical" evidence="11">
    <location>
        <begin position="255"/>
        <end position="275"/>
    </location>
</feature>
<dbReference type="GO" id="GO:0008340">
    <property type="term" value="P:determination of adult lifespan"/>
    <property type="evidence" value="ECO:0007669"/>
    <property type="project" value="UniProtKB-ARBA"/>
</dbReference>
<keyword evidence="3 10" id="KW-0812">Transmembrane</keyword>
<dbReference type="GO" id="GO:1905941">
    <property type="term" value="P:positive regulation of gonad development"/>
    <property type="evidence" value="ECO:0007669"/>
    <property type="project" value="UniProtKB-ARBA"/>
</dbReference>
<keyword evidence="12" id="KW-0732">Signal</keyword>
<evidence type="ECO:0000256" key="5">
    <source>
        <dbReference type="ARBA" id="ARBA00022989"/>
    </source>
</evidence>
<dbReference type="PANTHER" id="PTHR12064:SF94">
    <property type="entry name" value="UNEXTENDED PROTEIN"/>
    <property type="match status" value="1"/>
</dbReference>
<evidence type="ECO:0000256" key="3">
    <source>
        <dbReference type="ARBA" id="ARBA00022692"/>
    </source>
</evidence>
<organism evidence="15 16">
    <name type="scientific">Strongyloides papillosus</name>
    <name type="common">Intestinal threadworm</name>
    <dbReference type="NCBI Taxonomy" id="174720"/>
    <lineage>
        <taxon>Eukaryota</taxon>
        <taxon>Metazoa</taxon>
        <taxon>Ecdysozoa</taxon>
        <taxon>Nematoda</taxon>
        <taxon>Chromadorea</taxon>
        <taxon>Rhabditida</taxon>
        <taxon>Tylenchina</taxon>
        <taxon>Panagrolaimomorpha</taxon>
        <taxon>Strongyloidoidea</taxon>
        <taxon>Strongyloididae</taxon>
        <taxon>Strongyloides</taxon>
    </lineage>
</organism>
<dbReference type="Proteomes" id="UP000046392">
    <property type="component" value="Unplaced"/>
</dbReference>
<feature type="domain" description="CBS" evidence="13">
    <location>
        <begin position="455"/>
        <end position="522"/>
    </location>
</feature>
<evidence type="ECO:0000256" key="6">
    <source>
        <dbReference type="ARBA" id="ARBA00023065"/>
    </source>
</evidence>
<dbReference type="InterPro" id="IPR046342">
    <property type="entry name" value="CBS_dom_sf"/>
</dbReference>
<keyword evidence="6" id="KW-0406">Ion transport</keyword>
<dbReference type="GO" id="GO:0040018">
    <property type="term" value="P:positive regulation of multicellular organism growth"/>
    <property type="evidence" value="ECO:0007669"/>
    <property type="project" value="UniProtKB-ARBA"/>
</dbReference>
<feature type="transmembrane region" description="Helical" evidence="11">
    <location>
        <begin position="281"/>
        <end position="299"/>
    </location>
</feature>
<feature type="chain" id="PRO_5005895456" evidence="12">
    <location>
        <begin position="22"/>
        <end position="564"/>
    </location>
</feature>
<dbReference type="InterPro" id="IPR002550">
    <property type="entry name" value="CNNM"/>
</dbReference>
<dbReference type="GO" id="GO:0040026">
    <property type="term" value="P:positive regulation of vulval development"/>
    <property type="evidence" value="ECO:0007669"/>
    <property type="project" value="UniProtKB-ARBA"/>
</dbReference>
<dbReference type="Gene3D" id="3.10.580.10">
    <property type="entry name" value="CBS-domain"/>
    <property type="match status" value="1"/>
</dbReference>
<feature type="domain" description="CNNM transmembrane" evidence="14">
    <location>
        <begin position="192"/>
        <end position="368"/>
    </location>
</feature>
<dbReference type="FunFam" id="3.10.580.10:FF:000006">
    <property type="entry name" value="DUF21 and CBS domain protein"/>
    <property type="match status" value="1"/>
</dbReference>
<keyword evidence="4" id="KW-0677">Repeat</keyword>
<proteinExistence type="inferred from homology"/>
<dbReference type="STRING" id="174720.A0A0N5C2C0"/>
<reference evidence="16" key="1">
    <citation type="submission" date="2017-02" db="UniProtKB">
        <authorList>
            <consortium name="WormBaseParasite"/>
        </authorList>
    </citation>
    <scope>IDENTIFICATION</scope>
</reference>
<evidence type="ECO:0000259" key="13">
    <source>
        <dbReference type="PROSITE" id="PS51371"/>
    </source>
</evidence>
<comment type="similarity">
    <text evidence="2">Belongs to the ACDP family.</text>
</comment>
<dbReference type="GO" id="GO:0022857">
    <property type="term" value="F:transmembrane transporter activity"/>
    <property type="evidence" value="ECO:0007669"/>
    <property type="project" value="TreeGrafter"/>
</dbReference>
<keyword evidence="5 10" id="KW-1133">Transmembrane helix</keyword>
<sequence length="564" mass="63589">MNSIFWFLIIVNVLHINEFSCDNLKDQGKTITKTIRDTKNPLLTVAPNQKNIRKKRSVVTPDLKTDTEKVKISGLRLEPINSESTDVGGFTSHGIPIVSTNVQIKIVVFGCNLHIINSIGFTKGKNCSSLPLNVPKKNFQTITNRKLSTILAFPDKESIYKLCYCLSADQKNCSLVEENDTNISTMIKQRKYILPLWLQINLIVLFVLLSGLFSGLNLGLMTLTPQELELICKAGNEQDRKYATVIIPVRQRGNFLLCSLLIGNVIINSAISILMDDLTTGWIALVASSAGIVLFGEIIPQSLCVKKGLAVGAKTIWITKFFMLLTFPIAYPLSKLLDLIIGVGAASYDRKKLMELIKMTARDESAMEFRIAFGAMEITDKTVKDIMTKIEDVFMLQETMILNAQKVTEIVNMGYTRIPVYAKNDRNNVVSLLFIKDLALMDPDDNFTVKAVCDYNQHVLRFVSENTPLKTMLEEFKKGDYHLAMVRKDKDIENKNKQGVLCGLVTLEDILEEILKAEIIDESDIVMDNVNKTKRKKRNDRYLSHFPPKDVKFKMCNGNNVKKN</sequence>
<accession>A0A0N5C2C0</accession>
<dbReference type="Pfam" id="PF00571">
    <property type="entry name" value="CBS"/>
    <property type="match status" value="1"/>
</dbReference>
<evidence type="ECO:0000256" key="11">
    <source>
        <dbReference type="SAM" id="Phobius"/>
    </source>
</evidence>
<evidence type="ECO:0000313" key="16">
    <source>
        <dbReference type="WBParaSite" id="SPAL_0001213000.1"/>
    </source>
</evidence>
<dbReference type="GO" id="GO:0032026">
    <property type="term" value="P:response to magnesium ion"/>
    <property type="evidence" value="ECO:0007669"/>
    <property type="project" value="UniProtKB-ARBA"/>
</dbReference>
<evidence type="ECO:0000256" key="1">
    <source>
        <dbReference type="ARBA" id="ARBA00004554"/>
    </source>
</evidence>
<protein>
    <submittedName>
        <fullName evidence="16">CNNM transmembrane domain-containing protein</fullName>
    </submittedName>
</protein>
<evidence type="ECO:0000256" key="12">
    <source>
        <dbReference type="SAM" id="SignalP"/>
    </source>
</evidence>
<dbReference type="GO" id="GO:0010960">
    <property type="term" value="P:magnesium ion homeostasis"/>
    <property type="evidence" value="ECO:0007669"/>
    <property type="project" value="InterPro"/>
</dbReference>
<name>A0A0N5C2C0_STREA</name>
<dbReference type="InterPro" id="IPR044751">
    <property type="entry name" value="Ion_transp-like_CBS"/>
</dbReference>
<dbReference type="InterPro" id="IPR000644">
    <property type="entry name" value="CBS_dom"/>
</dbReference>
<evidence type="ECO:0000256" key="9">
    <source>
        <dbReference type="PROSITE-ProRule" id="PRU00703"/>
    </source>
</evidence>
<keyword evidence="7 9" id="KW-0129">CBS domain</keyword>
<dbReference type="PROSITE" id="PS51371">
    <property type="entry name" value="CBS"/>
    <property type="match status" value="1"/>
</dbReference>
<evidence type="ECO:0000259" key="14">
    <source>
        <dbReference type="PROSITE" id="PS51846"/>
    </source>
</evidence>
<evidence type="ECO:0000256" key="4">
    <source>
        <dbReference type="ARBA" id="ARBA00022737"/>
    </source>
</evidence>